<proteinExistence type="predicted"/>
<reference evidence="1 2" key="1">
    <citation type="submission" date="2016-08" db="EMBL/GenBank/DDBJ databases">
        <authorList>
            <person name="Seilhamer J.J."/>
        </authorList>
    </citation>
    <scope>NUCLEOTIDE SEQUENCE [LARGE SCALE GENOMIC DNA]</scope>
    <source>
        <strain evidence="1 2">KT-27</strain>
    </source>
</reference>
<evidence type="ECO:0000313" key="1">
    <source>
        <dbReference type="EMBL" id="POF89512.1"/>
    </source>
</evidence>
<organism evidence="1 2">
    <name type="scientific">Pseudomonas putida</name>
    <name type="common">Arthrobacter siderocapsulatus</name>
    <dbReference type="NCBI Taxonomy" id="303"/>
    <lineage>
        <taxon>Bacteria</taxon>
        <taxon>Pseudomonadati</taxon>
        <taxon>Pseudomonadota</taxon>
        <taxon>Gammaproteobacteria</taxon>
        <taxon>Pseudomonadales</taxon>
        <taxon>Pseudomonadaceae</taxon>
        <taxon>Pseudomonas</taxon>
    </lineage>
</organism>
<protein>
    <submittedName>
        <fullName evidence="1">Uncharacterized protein</fullName>
    </submittedName>
</protein>
<accession>A0A2S3WEZ3</accession>
<comment type="caution">
    <text evidence="1">The sequence shown here is derived from an EMBL/GenBank/DDBJ whole genome shotgun (WGS) entry which is preliminary data.</text>
</comment>
<reference evidence="1 2" key="2">
    <citation type="submission" date="2018-03" db="EMBL/GenBank/DDBJ databases">
        <title>Draft genome of Pseudomonas putida strain KT-27.</title>
        <authorList>
            <person name="Yoshizawa S."/>
            <person name="Khan N.H."/>
            <person name="Nishimura M."/>
            <person name="Chiura H.X."/>
            <person name="Ogura Y."/>
            <person name="Hayashi T."/>
            <person name="Kogure K."/>
        </authorList>
    </citation>
    <scope>NUCLEOTIDE SEQUENCE [LARGE SCALE GENOMIC DNA]</scope>
    <source>
        <strain evidence="1 2">KT-27</strain>
    </source>
</reference>
<dbReference type="EMBL" id="MIND01000018">
    <property type="protein sequence ID" value="POF89512.1"/>
    <property type="molecule type" value="Genomic_DNA"/>
</dbReference>
<dbReference type="Proteomes" id="UP000237194">
    <property type="component" value="Unassembled WGS sequence"/>
</dbReference>
<name>A0A2S3WEZ3_PSEPU</name>
<evidence type="ECO:0000313" key="2">
    <source>
        <dbReference type="Proteomes" id="UP000237194"/>
    </source>
</evidence>
<dbReference type="AlphaFoldDB" id="A0A2S3WEZ3"/>
<sequence>MRRIKRSDGCLRVIWPISHRTISTTPNHKGSKPRLTTMGTIRGAVVISIASVSMNASQGEQVEHHAGFEAKAGIDDL</sequence>
<gene>
    <name evidence="1" type="ORF">BGP80_16690</name>
</gene>